<evidence type="ECO:0000256" key="1">
    <source>
        <dbReference type="ARBA" id="ARBA00004141"/>
    </source>
</evidence>
<dbReference type="PANTHER" id="PTHR42810">
    <property type="entry name" value="PURINE PERMEASE C1399.01C-RELATED"/>
    <property type="match status" value="1"/>
</dbReference>
<evidence type="ECO:0000256" key="7">
    <source>
        <dbReference type="SAM" id="Phobius"/>
    </source>
</evidence>
<comment type="caution">
    <text evidence="8">The sequence shown here is derived from an EMBL/GenBank/DDBJ whole genome shotgun (WGS) entry which is preliminary data.</text>
</comment>
<keyword evidence="5 7" id="KW-1133">Transmembrane helix</keyword>
<organism evidence="8 9">
    <name type="scientific">Paenibacillus apiarius</name>
    <dbReference type="NCBI Taxonomy" id="46240"/>
    <lineage>
        <taxon>Bacteria</taxon>
        <taxon>Bacillati</taxon>
        <taxon>Bacillota</taxon>
        <taxon>Bacilli</taxon>
        <taxon>Bacillales</taxon>
        <taxon>Paenibacillaceae</taxon>
        <taxon>Paenibacillus</taxon>
    </lineage>
</organism>
<protein>
    <submittedName>
        <fullName evidence="8">Uracil/xanthine transporter</fullName>
    </submittedName>
</protein>
<feature type="transmembrane region" description="Helical" evidence="7">
    <location>
        <begin position="102"/>
        <end position="122"/>
    </location>
</feature>
<evidence type="ECO:0000256" key="4">
    <source>
        <dbReference type="ARBA" id="ARBA00022692"/>
    </source>
</evidence>
<gene>
    <name evidence="8" type="ORF">M5X09_22975</name>
</gene>
<feature type="transmembrane region" description="Helical" evidence="7">
    <location>
        <begin position="193"/>
        <end position="212"/>
    </location>
</feature>
<evidence type="ECO:0000313" key="8">
    <source>
        <dbReference type="EMBL" id="MCY9522483.1"/>
    </source>
</evidence>
<evidence type="ECO:0000313" key="9">
    <source>
        <dbReference type="Proteomes" id="UP001207626"/>
    </source>
</evidence>
<dbReference type="RefSeq" id="WP_087436057.1">
    <property type="nucleotide sequence ID" value="NZ_JAMDLV010000047.1"/>
</dbReference>
<evidence type="ECO:0000256" key="3">
    <source>
        <dbReference type="ARBA" id="ARBA00022448"/>
    </source>
</evidence>
<proteinExistence type="inferred from homology"/>
<dbReference type="NCBIfam" id="NF037981">
    <property type="entry name" value="NCS2_1"/>
    <property type="match status" value="1"/>
</dbReference>
<comment type="similarity">
    <text evidence="2">Belongs to the nucleobase:cation symporter-2 (NCS2) (TC 2.A.40) family.</text>
</comment>
<sequence>MISSLKGARTGLAAVQWLFFMFTNTIVIPLTIGHAFQLPPEEIAFTMQRAFLLTGAACLLQGWLGHRLALMEGQAGLWWGVIISLCASAPSMGLSLPELGGSLAVGVMLSGAAVIVLGLLGFGSVLQRWFNSFVMFVVLTLLGAQLVFIFAKGMLGLNDSESIDPAVASLSIAIVALTLWLNIRGRGFVRNFSILIGIVAGWAAYAILFPAAETEPAASGFAWRPFVWGKPDFYQLNAGIVLMSFITGLLSLSNTVATLKAAEELYGRPTTVRQYKGSLTVTGLMYMLSGIFSLVPFATYASSIGFLQSTRITERRPFMIGACAFALFGVCPPVAQWFASMPLTIGNAVLFVAYLSMLGSALRHLEGVQFSARTIYRVALPIFVGLAWMTIPNEAWVQMPALVRPLISNGLLMGILLTLMMEWIVPWERLDA</sequence>
<feature type="transmembrane region" description="Helical" evidence="7">
    <location>
        <begin position="12"/>
        <end position="37"/>
    </location>
</feature>
<evidence type="ECO:0000256" key="2">
    <source>
        <dbReference type="ARBA" id="ARBA00008821"/>
    </source>
</evidence>
<feature type="transmembrane region" description="Helical" evidence="7">
    <location>
        <begin position="284"/>
        <end position="306"/>
    </location>
</feature>
<feature type="transmembrane region" description="Helical" evidence="7">
    <location>
        <begin position="345"/>
        <end position="362"/>
    </location>
</feature>
<feature type="transmembrane region" description="Helical" evidence="7">
    <location>
        <begin position="129"/>
        <end position="151"/>
    </location>
</feature>
<keyword evidence="6 7" id="KW-0472">Membrane</keyword>
<name>A0ABT4E1U4_9BACL</name>
<dbReference type="Proteomes" id="UP001207626">
    <property type="component" value="Unassembled WGS sequence"/>
</dbReference>
<feature type="transmembrane region" description="Helical" evidence="7">
    <location>
        <begin position="318"/>
        <end position="339"/>
    </location>
</feature>
<dbReference type="Pfam" id="PF00860">
    <property type="entry name" value="Xan_ur_permease"/>
    <property type="match status" value="1"/>
</dbReference>
<feature type="transmembrane region" description="Helical" evidence="7">
    <location>
        <begin position="406"/>
        <end position="425"/>
    </location>
</feature>
<keyword evidence="4 7" id="KW-0812">Transmembrane</keyword>
<evidence type="ECO:0000256" key="5">
    <source>
        <dbReference type="ARBA" id="ARBA00022989"/>
    </source>
</evidence>
<dbReference type="InterPro" id="IPR006043">
    <property type="entry name" value="NCS2"/>
</dbReference>
<dbReference type="NCBIfam" id="NF008502">
    <property type="entry name" value="PRK11412.1"/>
    <property type="match status" value="1"/>
</dbReference>
<keyword evidence="9" id="KW-1185">Reference proteome</keyword>
<keyword evidence="3" id="KW-0813">Transport</keyword>
<dbReference type="EMBL" id="JAMDLW010000038">
    <property type="protein sequence ID" value="MCY9522483.1"/>
    <property type="molecule type" value="Genomic_DNA"/>
</dbReference>
<feature type="transmembrane region" description="Helical" evidence="7">
    <location>
        <begin position="76"/>
        <end position="96"/>
    </location>
</feature>
<comment type="subcellular location">
    <subcellularLocation>
        <location evidence="1">Membrane</location>
        <topology evidence="1">Multi-pass membrane protein</topology>
    </subcellularLocation>
</comment>
<feature type="transmembrane region" description="Helical" evidence="7">
    <location>
        <begin position="43"/>
        <end position="64"/>
    </location>
</feature>
<evidence type="ECO:0000256" key="6">
    <source>
        <dbReference type="ARBA" id="ARBA00023136"/>
    </source>
</evidence>
<accession>A0ABT4E1U4</accession>
<dbReference type="PANTHER" id="PTHR42810:SF6">
    <property type="entry name" value="PURINE PERMEASE YBBY-RELATED"/>
    <property type="match status" value="1"/>
</dbReference>
<feature type="transmembrane region" description="Helical" evidence="7">
    <location>
        <begin position="163"/>
        <end position="181"/>
    </location>
</feature>
<reference evidence="8 9" key="1">
    <citation type="submission" date="2022-05" db="EMBL/GenBank/DDBJ databases">
        <title>Genome Sequencing of Bee-Associated Microbes.</title>
        <authorList>
            <person name="Dunlap C."/>
        </authorList>
    </citation>
    <scope>NUCLEOTIDE SEQUENCE [LARGE SCALE GENOMIC DNA]</scope>
    <source>
        <strain evidence="8 9">NRRL NRS-1438</strain>
    </source>
</reference>
<feature type="transmembrane region" description="Helical" evidence="7">
    <location>
        <begin position="374"/>
        <end position="391"/>
    </location>
</feature>